<feature type="domain" description="O-methyltransferase C-terminal" evidence="5">
    <location>
        <begin position="126"/>
        <end position="335"/>
    </location>
</feature>
<dbReference type="GO" id="GO:0046983">
    <property type="term" value="F:protein dimerization activity"/>
    <property type="evidence" value="ECO:0007669"/>
    <property type="project" value="InterPro"/>
</dbReference>
<evidence type="ECO:0000256" key="1">
    <source>
        <dbReference type="ARBA" id="ARBA00022603"/>
    </source>
</evidence>
<dbReference type="Pfam" id="PF08100">
    <property type="entry name" value="Dimerisation"/>
    <property type="match status" value="1"/>
</dbReference>
<dbReference type="GO" id="GO:0032259">
    <property type="term" value="P:methylation"/>
    <property type="evidence" value="ECO:0007669"/>
    <property type="project" value="UniProtKB-KW"/>
</dbReference>
<dbReference type="InterPro" id="IPR036388">
    <property type="entry name" value="WH-like_DNA-bd_sf"/>
</dbReference>
<dbReference type="AlphaFoldDB" id="A0AAW2S393"/>
<dbReference type="Gene3D" id="1.10.10.10">
    <property type="entry name" value="Winged helix-like DNA-binding domain superfamily/Winged helix DNA-binding domain"/>
    <property type="match status" value="1"/>
</dbReference>
<name>A0AAW2S393_SESRA</name>
<organism evidence="7">
    <name type="scientific">Sesamum radiatum</name>
    <name type="common">Black benniseed</name>
    <dbReference type="NCBI Taxonomy" id="300843"/>
    <lineage>
        <taxon>Eukaryota</taxon>
        <taxon>Viridiplantae</taxon>
        <taxon>Streptophyta</taxon>
        <taxon>Embryophyta</taxon>
        <taxon>Tracheophyta</taxon>
        <taxon>Spermatophyta</taxon>
        <taxon>Magnoliopsida</taxon>
        <taxon>eudicotyledons</taxon>
        <taxon>Gunneridae</taxon>
        <taxon>Pentapetalae</taxon>
        <taxon>asterids</taxon>
        <taxon>lamiids</taxon>
        <taxon>Lamiales</taxon>
        <taxon>Pedaliaceae</taxon>
        <taxon>Sesamum</taxon>
    </lineage>
</organism>
<dbReference type="Gene3D" id="3.40.50.150">
    <property type="entry name" value="Vaccinia Virus protein VP39"/>
    <property type="match status" value="2"/>
</dbReference>
<evidence type="ECO:0000256" key="3">
    <source>
        <dbReference type="ARBA" id="ARBA00022691"/>
    </source>
</evidence>
<dbReference type="InterPro" id="IPR001077">
    <property type="entry name" value="COMT_C"/>
</dbReference>
<evidence type="ECO:0000256" key="2">
    <source>
        <dbReference type="ARBA" id="ARBA00022679"/>
    </source>
</evidence>
<dbReference type="InterPro" id="IPR012967">
    <property type="entry name" value="COMT_dimerisation"/>
</dbReference>
<comment type="caution">
    <text evidence="7">The sequence shown here is derived from an EMBL/GenBank/DDBJ whole genome shotgun (WGS) entry which is preliminary data.</text>
</comment>
<reference evidence="7" key="1">
    <citation type="submission" date="2020-06" db="EMBL/GenBank/DDBJ databases">
        <authorList>
            <person name="Li T."/>
            <person name="Hu X."/>
            <person name="Zhang T."/>
            <person name="Song X."/>
            <person name="Zhang H."/>
            <person name="Dai N."/>
            <person name="Sheng W."/>
            <person name="Hou X."/>
            <person name="Wei L."/>
        </authorList>
    </citation>
    <scope>NUCLEOTIDE SEQUENCE</scope>
    <source>
        <strain evidence="7">G02</strain>
        <tissue evidence="7">Leaf</tissue>
    </source>
</reference>
<dbReference type="SUPFAM" id="SSF53335">
    <property type="entry name" value="S-adenosyl-L-methionine-dependent methyltransferases"/>
    <property type="match status" value="1"/>
</dbReference>
<protein>
    <submittedName>
        <fullName evidence="7">Acetylserotonin O-methyltransferase</fullName>
    </submittedName>
</protein>
<keyword evidence="3" id="KW-0949">S-adenosyl-L-methionine</keyword>
<dbReference type="FunFam" id="1.10.10.10:FF:000836">
    <property type="entry name" value="O-methyltransferase family protein"/>
    <property type="match status" value="1"/>
</dbReference>
<evidence type="ECO:0000259" key="6">
    <source>
        <dbReference type="Pfam" id="PF08100"/>
    </source>
</evidence>
<dbReference type="SUPFAM" id="SSF46785">
    <property type="entry name" value="Winged helix' DNA-binding domain"/>
    <property type="match status" value="1"/>
</dbReference>
<reference evidence="7" key="2">
    <citation type="journal article" date="2024" name="Plant">
        <title>Genomic evolution and insights into agronomic trait innovations of Sesamum species.</title>
        <authorList>
            <person name="Miao H."/>
            <person name="Wang L."/>
            <person name="Qu L."/>
            <person name="Liu H."/>
            <person name="Sun Y."/>
            <person name="Le M."/>
            <person name="Wang Q."/>
            <person name="Wei S."/>
            <person name="Zheng Y."/>
            <person name="Lin W."/>
            <person name="Duan Y."/>
            <person name="Cao H."/>
            <person name="Xiong S."/>
            <person name="Wang X."/>
            <person name="Wei L."/>
            <person name="Li C."/>
            <person name="Ma Q."/>
            <person name="Ju M."/>
            <person name="Zhao R."/>
            <person name="Li G."/>
            <person name="Mu C."/>
            <person name="Tian Q."/>
            <person name="Mei H."/>
            <person name="Zhang T."/>
            <person name="Gao T."/>
            <person name="Zhang H."/>
        </authorList>
    </citation>
    <scope>NUCLEOTIDE SEQUENCE</scope>
    <source>
        <strain evidence="7">G02</strain>
    </source>
</reference>
<dbReference type="InterPro" id="IPR036390">
    <property type="entry name" value="WH_DNA-bd_sf"/>
</dbReference>
<keyword evidence="2" id="KW-0808">Transferase</keyword>
<dbReference type="InterPro" id="IPR029063">
    <property type="entry name" value="SAM-dependent_MTases_sf"/>
</dbReference>
<sequence>MEMKSVKQVDEEAQARLEIWNYVFGFTPMAVMKCAIELRIADVLESHGGPMTLSQLSAALACSSSVLHRIMRYLTHRRIFRQMSASQESEISYVQTPLSRLLISNGGNSMAAFVLMESSPVMLAPWHKLSASALMNGTSAFEAAHGEHVWKYTAENPGHSKQFNDGVACHARLAMSTIVHQCPEAFNGIRSLVNVGGGDGTALHVLVKACPWIRGINFDLPHVVSVAPKCDGIEHVCGDMFELVPKADAAFLMWVLHDWSDDECIDILRKCREAIPEDRGKVIIAEAVMEDELGEDEDKYRDARLALDMVILTHTEKGKERSMREWEYVVNGAGFTRFTVKRIEDISVLHDWGNDECIDILRKCREAKVVHWIDEGEEDKYMDVRLALDMVMLAHTEKGTIEKWEYVVKANGFTRFTLHSETYPSHYISNRGPSMS</sequence>
<evidence type="ECO:0000256" key="4">
    <source>
        <dbReference type="ARBA" id="ARBA00034481"/>
    </source>
</evidence>
<gene>
    <name evidence="7" type="ORF">Sradi_2566100</name>
</gene>
<comment type="similarity">
    <text evidence="4">Belongs to the class I-like SAM-binding methyltransferase superfamily. Cation-independent O-methyltransferase family. COMT subfamily.</text>
</comment>
<dbReference type="InterPro" id="IPR016461">
    <property type="entry name" value="COMT-like"/>
</dbReference>
<dbReference type="PANTHER" id="PTHR11746">
    <property type="entry name" value="O-METHYLTRANSFERASE"/>
    <property type="match status" value="1"/>
</dbReference>
<dbReference type="PROSITE" id="PS51683">
    <property type="entry name" value="SAM_OMT_II"/>
    <property type="match status" value="1"/>
</dbReference>
<dbReference type="EMBL" id="JACGWJ010000011">
    <property type="protein sequence ID" value="KAL0386843.1"/>
    <property type="molecule type" value="Genomic_DNA"/>
</dbReference>
<keyword evidence="1" id="KW-0489">Methyltransferase</keyword>
<evidence type="ECO:0000259" key="5">
    <source>
        <dbReference type="Pfam" id="PF00891"/>
    </source>
</evidence>
<dbReference type="FunFam" id="3.40.50.150:FF:000294">
    <property type="entry name" value="O-methyltransferase family protein"/>
    <property type="match status" value="1"/>
</dbReference>
<accession>A0AAW2S393</accession>
<dbReference type="GO" id="GO:0008171">
    <property type="term" value="F:O-methyltransferase activity"/>
    <property type="evidence" value="ECO:0007669"/>
    <property type="project" value="InterPro"/>
</dbReference>
<evidence type="ECO:0000313" key="7">
    <source>
        <dbReference type="EMBL" id="KAL0386843.1"/>
    </source>
</evidence>
<dbReference type="Pfam" id="PF00891">
    <property type="entry name" value="Methyltransf_2"/>
    <property type="match status" value="1"/>
</dbReference>
<feature type="domain" description="O-methyltransferase dimerisation" evidence="6">
    <location>
        <begin position="20"/>
        <end position="104"/>
    </location>
</feature>
<proteinExistence type="inferred from homology"/>